<dbReference type="EMBL" id="CP042188">
    <property type="protein sequence ID" value="QDS70420.1"/>
    <property type="molecule type" value="Genomic_DNA"/>
</dbReference>
<dbReference type="Proteomes" id="UP000316270">
    <property type="component" value="Chromosome 4"/>
</dbReference>
<keyword evidence="2" id="KW-1185">Reference proteome</keyword>
<organism evidence="1 2">
    <name type="scientific">Venturia effusa</name>
    <dbReference type="NCBI Taxonomy" id="50376"/>
    <lineage>
        <taxon>Eukaryota</taxon>
        <taxon>Fungi</taxon>
        <taxon>Dikarya</taxon>
        <taxon>Ascomycota</taxon>
        <taxon>Pezizomycotina</taxon>
        <taxon>Dothideomycetes</taxon>
        <taxon>Pleosporomycetidae</taxon>
        <taxon>Venturiales</taxon>
        <taxon>Venturiaceae</taxon>
        <taxon>Venturia</taxon>
    </lineage>
</organism>
<name>A0A517L453_9PEZI</name>
<dbReference type="AlphaFoldDB" id="A0A517L453"/>
<accession>A0A517L453</accession>
<evidence type="ECO:0000313" key="1">
    <source>
        <dbReference type="EMBL" id="QDS70420.1"/>
    </source>
</evidence>
<gene>
    <name evidence="1" type="ORF">FKW77_009575</name>
</gene>
<protein>
    <submittedName>
        <fullName evidence="1">Uncharacterized protein</fullName>
    </submittedName>
</protein>
<reference evidence="1 2" key="1">
    <citation type="submission" date="2019-07" db="EMBL/GenBank/DDBJ databases">
        <title>Finished genome of Venturia effusa.</title>
        <authorList>
            <person name="Young C.A."/>
            <person name="Cox M.P."/>
            <person name="Ganley A.R.D."/>
            <person name="David W.J."/>
        </authorList>
    </citation>
    <scope>NUCLEOTIDE SEQUENCE [LARGE SCALE GENOMIC DNA]</scope>
    <source>
        <strain evidence="2">albino</strain>
    </source>
</reference>
<sequence length="208" mass="22881">MPGAMDPSLWGGCCVPQIFCRRIPGKDGRLESIKLIFDDWRLPRVVDTGKPEYGQSGASQDTNRMFHVSWAEQAAAGGYEAESCELDCSVMEPSGIAPPTFPELEDLKEELLDCGCDVSLSSELRSLREELVRCGNGRLLEPPPVHEFMEESVSPEMSNKDGWACLKTLNAKEMIEFIPGEQYLHSAQLGRNGGFISQCSLPSPAPRS</sequence>
<evidence type="ECO:0000313" key="2">
    <source>
        <dbReference type="Proteomes" id="UP000316270"/>
    </source>
</evidence>
<proteinExistence type="predicted"/>